<keyword evidence="4" id="KW-1185">Reference proteome</keyword>
<accession>A0AAD6BMS6</accession>
<feature type="domain" description="Thioredoxin" evidence="2">
    <location>
        <begin position="1"/>
        <end position="131"/>
    </location>
</feature>
<dbReference type="PANTHER" id="PTHR18929:SF93">
    <property type="entry name" value="PROTEIN DISULFIDE-ISOMERASE A2"/>
    <property type="match status" value="1"/>
</dbReference>
<name>A0AAD6BMS6_9TELE</name>
<dbReference type="GO" id="GO:0006457">
    <property type="term" value="P:protein folding"/>
    <property type="evidence" value="ECO:0007669"/>
    <property type="project" value="TreeGrafter"/>
</dbReference>
<dbReference type="InterPro" id="IPR017937">
    <property type="entry name" value="Thioredoxin_CS"/>
</dbReference>
<proteinExistence type="inferred from homology"/>
<gene>
    <name evidence="3" type="ORF">JOQ06_013482</name>
</gene>
<dbReference type="EMBL" id="JAPTMU010000004">
    <property type="protein sequence ID" value="KAJ4944943.1"/>
    <property type="molecule type" value="Genomic_DNA"/>
</dbReference>
<dbReference type="Pfam" id="PF00085">
    <property type="entry name" value="Thioredoxin"/>
    <property type="match status" value="1"/>
</dbReference>
<dbReference type="Gene3D" id="3.40.30.10">
    <property type="entry name" value="Glutaredoxin"/>
    <property type="match status" value="1"/>
</dbReference>
<sequence length="131" mass="15064">MLQPYFKSEEIPEDWNKGPVKVLVAKNFESVALDPTKNVFVEFYAPWCGHCKSLDPIWVELGEKYADKDDLIIAKMDATANELVAKRWSTTLETEIWRQCLSSWIMEEFVVDEEADDSAEVPTNDTSKDEL</sequence>
<dbReference type="PANTHER" id="PTHR18929">
    <property type="entry name" value="PROTEIN DISULFIDE ISOMERASE"/>
    <property type="match status" value="1"/>
</dbReference>
<evidence type="ECO:0000313" key="4">
    <source>
        <dbReference type="Proteomes" id="UP001219934"/>
    </source>
</evidence>
<protein>
    <recommendedName>
        <fullName evidence="2">Thioredoxin domain-containing protein</fullName>
    </recommendedName>
</protein>
<evidence type="ECO:0000313" key="3">
    <source>
        <dbReference type="EMBL" id="KAJ4944943.1"/>
    </source>
</evidence>
<dbReference type="Proteomes" id="UP001219934">
    <property type="component" value="Unassembled WGS sequence"/>
</dbReference>
<dbReference type="SUPFAM" id="SSF52833">
    <property type="entry name" value="Thioredoxin-like"/>
    <property type="match status" value="1"/>
</dbReference>
<organism evidence="3 4">
    <name type="scientific">Pogonophryne albipinna</name>
    <dbReference type="NCBI Taxonomy" id="1090488"/>
    <lineage>
        <taxon>Eukaryota</taxon>
        <taxon>Metazoa</taxon>
        <taxon>Chordata</taxon>
        <taxon>Craniata</taxon>
        <taxon>Vertebrata</taxon>
        <taxon>Euteleostomi</taxon>
        <taxon>Actinopterygii</taxon>
        <taxon>Neopterygii</taxon>
        <taxon>Teleostei</taxon>
        <taxon>Neoteleostei</taxon>
        <taxon>Acanthomorphata</taxon>
        <taxon>Eupercaria</taxon>
        <taxon>Perciformes</taxon>
        <taxon>Notothenioidei</taxon>
        <taxon>Pogonophryne</taxon>
    </lineage>
</organism>
<dbReference type="CDD" id="cd02995">
    <property type="entry name" value="PDI_a_PDI_a'_C"/>
    <property type="match status" value="1"/>
</dbReference>
<evidence type="ECO:0000259" key="2">
    <source>
        <dbReference type="PROSITE" id="PS51352"/>
    </source>
</evidence>
<dbReference type="GO" id="GO:0005783">
    <property type="term" value="C:endoplasmic reticulum"/>
    <property type="evidence" value="ECO:0007669"/>
    <property type="project" value="TreeGrafter"/>
</dbReference>
<dbReference type="InterPro" id="IPR036249">
    <property type="entry name" value="Thioredoxin-like_sf"/>
</dbReference>
<dbReference type="GO" id="GO:0034976">
    <property type="term" value="P:response to endoplasmic reticulum stress"/>
    <property type="evidence" value="ECO:0007669"/>
    <property type="project" value="TreeGrafter"/>
</dbReference>
<evidence type="ECO:0000256" key="1">
    <source>
        <dbReference type="ARBA" id="ARBA00006347"/>
    </source>
</evidence>
<dbReference type="InterPro" id="IPR013766">
    <property type="entry name" value="Thioredoxin_domain"/>
</dbReference>
<dbReference type="GO" id="GO:0003756">
    <property type="term" value="F:protein disulfide isomerase activity"/>
    <property type="evidence" value="ECO:0007669"/>
    <property type="project" value="TreeGrafter"/>
</dbReference>
<dbReference type="PROSITE" id="PS51352">
    <property type="entry name" value="THIOREDOXIN_2"/>
    <property type="match status" value="1"/>
</dbReference>
<dbReference type="AlphaFoldDB" id="A0AAD6BMS6"/>
<dbReference type="PROSITE" id="PS00194">
    <property type="entry name" value="THIOREDOXIN_1"/>
    <property type="match status" value="1"/>
</dbReference>
<comment type="caution">
    <text evidence="3">The sequence shown here is derived from an EMBL/GenBank/DDBJ whole genome shotgun (WGS) entry which is preliminary data.</text>
</comment>
<reference evidence="3" key="1">
    <citation type="submission" date="2022-11" db="EMBL/GenBank/DDBJ databases">
        <title>Chromosome-level genome of Pogonophryne albipinna.</title>
        <authorList>
            <person name="Jo E."/>
        </authorList>
    </citation>
    <scope>NUCLEOTIDE SEQUENCE</scope>
    <source>
        <strain evidence="3">SGF0006</strain>
        <tissue evidence="3">Muscle</tissue>
    </source>
</reference>
<comment type="similarity">
    <text evidence="1">Belongs to the protein disulfide isomerase family.</text>
</comment>